<proteinExistence type="predicted"/>
<name>A0A940DPA1_9BACT</name>
<evidence type="ECO:0000313" key="2">
    <source>
        <dbReference type="EMBL" id="MBO8454458.1"/>
    </source>
</evidence>
<reference evidence="2" key="1">
    <citation type="submission" date="2020-10" db="EMBL/GenBank/DDBJ databases">
        <authorList>
            <person name="Gilroy R."/>
        </authorList>
    </citation>
    <scope>NUCLEOTIDE SEQUENCE</scope>
    <source>
        <strain evidence="2">F1-3629</strain>
    </source>
</reference>
<feature type="non-terminal residue" evidence="2">
    <location>
        <position position="1"/>
    </location>
</feature>
<accession>A0A940DPA1</accession>
<reference evidence="2" key="2">
    <citation type="journal article" date="2021" name="PeerJ">
        <title>Extensive microbial diversity within the chicken gut microbiome revealed by metagenomics and culture.</title>
        <authorList>
            <person name="Gilroy R."/>
            <person name="Ravi A."/>
            <person name="Getino M."/>
            <person name="Pursley I."/>
            <person name="Horton D.L."/>
            <person name="Alikhan N.F."/>
            <person name="Baker D."/>
            <person name="Gharbi K."/>
            <person name="Hall N."/>
            <person name="Watson M."/>
            <person name="Adriaenssens E.M."/>
            <person name="Foster-Nyarko E."/>
            <person name="Jarju S."/>
            <person name="Secka A."/>
            <person name="Antonio M."/>
            <person name="Oren A."/>
            <person name="Chaudhuri R.R."/>
            <person name="La Ragione R."/>
            <person name="Hildebrand F."/>
            <person name="Pallen M.J."/>
        </authorList>
    </citation>
    <scope>NUCLEOTIDE SEQUENCE</scope>
    <source>
        <strain evidence="2">F1-3629</strain>
    </source>
</reference>
<dbReference type="EMBL" id="JADIMJ010000105">
    <property type="protein sequence ID" value="MBO8454458.1"/>
    <property type="molecule type" value="Genomic_DNA"/>
</dbReference>
<dbReference type="InterPro" id="IPR007060">
    <property type="entry name" value="FtsL/DivIC"/>
</dbReference>
<dbReference type="Proteomes" id="UP000771749">
    <property type="component" value="Unassembled WGS sequence"/>
</dbReference>
<protein>
    <submittedName>
        <fullName evidence="2">Septum formation initiator family protein</fullName>
    </submittedName>
</protein>
<feature type="coiled-coil region" evidence="1">
    <location>
        <begin position="13"/>
        <end position="54"/>
    </location>
</feature>
<sequence length="73" mass="8750">VMVLWPGNNVIRWIGAAAEINRHEREIREYERQIQDMDERIRMLESDRDTLEKYAREQFNLAEPGDDVYIIGD</sequence>
<gene>
    <name evidence="2" type="ORF">IAC07_07050</name>
</gene>
<dbReference type="AlphaFoldDB" id="A0A940DPA1"/>
<comment type="caution">
    <text evidence="2">The sequence shown here is derived from an EMBL/GenBank/DDBJ whole genome shotgun (WGS) entry which is preliminary data.</text>
</comment>
<evidence type="ECO:0000313" key="3">
    <source>
        <dbReference type="Proteomes" id="UP000771749"/>
    </source>
</evidence>
<keyword evidence="1" id="KW-0175">Coiled coil</keyword>
<organism evidence="2 3">
    <name type="scientific">Candidatus Cryptobacteroides gallistercoris</name>
    <dbReference type="NCBI Taxonomy" id="2840765"/>
    <lineage>
        <taxon>Bacteria</taxon>
        <taxon>Pseudomonadati</taxon>
        <taxon>Bacteroidota</taxon>
        <taxon>Bacteroidia</taxon>
        <taxon>Bacteroidales</taxon>
        <taxon>Candidatus Cryptobacteroides</taxon>
    </lineage>
</organism>
<dbReference type="Pfam" id="PF04977">
    <property type="entry name" value="DivIC"/>
    <property type="match status" value="1"/>
</dbReference>
<evidence type="ECO:0000256" key="1">
    <source>
        <dbReference type="SAM" id="Coils"/>
    </source>
</evidence>